<organism evidence="2 3">
    <name type="scientific">Strongyloides venezuelensis</name>
    <name type="common">Threadworm</name>
    <dbReference type="NCBI Taxonomy" id="75913"/>
    <lineage>
        <taxon>Eukaryota</taxon>
        <taxon>Metazoa</taxon>
        <taxon>Ecdysozoa</taxon>
        <taxon>Nematoda</taxon>
        <taxon>Chromadorea</taxon>
        <taxon>Rhabditida</taxon>
        <taxon>Tylenchina</taxon>
        <taxon>Panagrolaimomorpha</taxon>
        <taxon>Strongyloidoidea</taxon>
        <taxon>Strongyloididae</taxon>
        <taxon>Strongyloides</taxon>
    </lineage>
</organism>
<dbReference type="Proteomes" id="UP000035680">
    <property type="component" value="Unassembled WGS sequence"/>
</dbReference>
<reference evidence="2" key="1">
    <citation type="submission" date="2014-07" db="EMBL/GenBank/DDBJ databases">
        <authorList>
            <person name="Martin A.A"/>
            <person name="De Silva N."/>
        </authorList>
    </citation>
    <scope>NUCLEOTIDE SEQUENCE</scope>
</reference>
<evidence type="ECO:0000313" key="3">
    <source>
        <dbReference type="WBParaSite" id="SVE_1018000.1"/>
    </source>
</evidence>
<proteinExistence type="predicted"/>
<feature type="region of interest" description="Disordered" evidence="1">
    <location>
        <begin position="106"/>
        <end position="125"/>
    </location>
</feature>
<dbReference type="AlphaFoldDB" id="A0A0K0FMF3"/>
<protein>
    <submittedName>
        <fullName evidence="3">Unspecified product</fullName>
    </submittedName>
</protein>
<keyword evidence="2" id="KW-1185">Reference proteome</keyword>
<feature type="region of interest" description="Disordered" evidence="1">
    <location>
        <begin position="82"/>
        <end position="101"/>
    </location>
</feature>
<evidence type="ECO:0000256" key="1">
    <source>
        <dbReference type="SAM" id="MobiDB-lite"/>
    </source>
</evidence>
<evidence type="ECO:0000313" key="2">
    <source>
        <dbReference type="Proteomes" id="UP000035680"/>
    </source>
</evidence>
<dbReference type="WBParaSite" id="SVE_1018000.1">
    <property type="protein sequence ID" value="SVE_1018000.1"/>
    <property type="gene ID" value="SVE_1018000"/>
</dbReference>
<sequence>MFKNKFLLKSLIILKKKLGKQIAIKKEEIRRPPVSEKYYRDFDKDFTYRLDVFRKKHFNHLLNKNTKPSIYYDFDMMVEYPPSSETRNSNNDDSDNFSKKRKHVDCISNDYSRKRRHKEHRSENFTGRRYSYSRLNDFSREERVHTNSRSNSHSIK</sequence>
<reference evidence="3" key="2">
    <citation type="submission" date="2015-08" db="UniProtKB">
        <authorList>
            <consortium name="WormBaseParasite"/>
        </authorList>
    </citation>
    <scope>IDENTIFICATION</scope>
</reference>
<accession>A0A0K0FMF3</accession>
<name>A0A0K0FMF3_STRVS</name>